<reference evidence="2" key="1">
    <citation type="journal article" date="2019" name="Sci. Rep.">
        <title>Draft genome of Tanacetum cinerariifolium, the natural source of mosquito coil.</title>
        <authorList>
            <person name="Yamashiro T."/>
            <person name="Shiraishi A."/>
            <person name="Satake H."/>
            <person name="Nakayama K."/>
        </authorList>
    </citation>
    <scope>NUCLEOTIDE SEQUENCE</scope>
</reference>
<feature type="compositionally biased region" description="Polar residues" evidence="1">
    <location>
        <begin position="1"/>
        <end position="25"/>
    </location>
</feature>
<comment type="caution">
    <text evidence="2">The sequence shown here is derived from an EMBL/GenBank/DDBJ whole genome shotgun (WGS) entry which is preliminary data.</text>
</comment>
<name>A0A699T509_TANCI</name>
<evidence type="ECO:0000256" key="1">
    <source>
        <dbReference type="SAM" id="MobiDB-lite"/>
    </source>
</evidence>
<sequence length="48" mass="4794">NNEVNAAGSSVSTAGLNFTNSTNDFSAAGPSNAGMPNLEDLSHNADVI</sequence>
<dbReference type="AlphaFoldDB" id="A0A699T509"/>
<dbReference type="EMBL" id="BKCJ011210342">
    <property type="protein sequence ID" value="GFD04241.1"/>
    <property type="molecule type" value="Genomic_DNA"/>
</dbReference>
<accession>A0A699T509</accession>
<evidence type="ECO:0000313" key="2">
    <source>
        <dbReference type="EMBL" id="GFD04241.1"/>
    </source>
</evidence>
<feature type="non-terminal residue" evidence="2">
    <location>
        <position position="48"/>
    </location>
</feature>
<proteinExistence type="predicted"/>
<protein>
    <submittedName>
        <fullName evidence="2">Uncharacterized protein</fullName>
    </submittedName>
</protein>
<feature type="region of interest" description="Disordered" evidence="1">
    <location>
        <begin position="1"/>
        <end position="48"/>
    </location>
</feature>
<feature type="non-terminal residue" evidence="2">
    <location>
        <position position="1"/>
    </location>
</feature>
<organism evidence="2">
    <name type="scientific">Tanacetum cinerariifolium</name>
    <name type="common">Dalmatian daisy</name>
    <name type="synonym">Chrysanthemum cinerariifolium</name>
    <dbReference type="NCBI Taxonomy" id="118510"/>
    <lineage>
        <taxon>Eukaryota</taxon>
        <taxon>Viridiplantae</taxon>
        <taxon>Streptophyta</taxon>
        <taxon>Embryophyta</taxon>
        <taxon>Tracheophyta</taxon>
        <taxon>Spermatophyta</taxon>
        <taxon>Magnoliopsida</taxon>
        <taxon>eudicotyledons</taxon>
        <taxon>Gunneridae</taxon>
        <taxon>Pentapetalae</taxon>
        <taxon>asterids</taxon>
        <taxon>campanulids</taxon>
        <taxon>Asterales</taxon>
        <taxon>Asteraceae</taxon>
        <taxon>Asteroideae</taxon>
        <taxon>Anthemideae</taxon>
        <taxon>Anthemidinae</taxon>
        <taxon>Tanacetum</taxon>
    </lineage>
</organism>
<gene>
    <name evidence="2" type="ORF">Tci_876210</name>
</gene>